<feature type="domain" description="DJ-1/PfpI" evidence="4">
    <location>
        <begin position="73"/>
        <end position="207"/>
    </location>
</feature>
<evidence type="ECO:0000256" key="1">
    <source>
        <dbReference type="ARBA" id="ARBA00023016"/>
    </source>
</evidence>
<dbReference type="Proteomes" id="UP001302429">
    <property type="component" value="Chromosome"/>
</dbReference>
<dbReference type="InterPro" id="IPR050325">
    <property type="entry name" value="Prot/Nucl_acid_deglycase"/>
</dbReference>
<dbReference type="KEGG" id="acoa:RB602_06080"/>
<accession>A0AA97I310</accession>
<evidence type="ECO:0000256" key="3">
    <source>
        <dbReference type="ARBA" id="ARBA00038493"/>
    </source>
</evidence>
<dbReference type="SUPFAM" id="SSF52317">
    <property type="entry name" value="Class I glutamine amidotransferase-like"/>
    <property type="match status" value="1"/>
</dbReference>
<evidence type="ECO:0000256" key="2">
    <source>
        <dbReference type="ARBA" id="ARBA00023239"/>
    </source>
</evidence>
<dbReference type="RefSeq" id="WP_317083878.1">
    <property type="nucleotide sequence ID" value="NZ_CP136594.1"/>
</dbReference>
<dbReference type="CDD" id="cd03141">
    <property type="entry name" value="GATase1_Hsp31_like"/>
    <property type="match status" value="1"/>
</dbReference>
<dbReference type="Gene3D" id="3.40.50.880">
    <property type="match status" value="1"/>
</dbReference>
<sequence>MRKIVIGAGVVAALTGILLITLPSLLNAAGLHPDYQGEEVSLVGKRALIITTSHAILNKPGETDGDPTGVFGSEMTEPYYEFLEGGMQVDIASIAGGEIPIDPSSFYYFIKSKADERYLKDEEFQQKVAQSIPLEQVDVSQYDIIFLAGGWGAAYDFAESSALARLISDAYYAAHQPVLSGVCHGPLGFVKAEDSQGNLLISGRAMTGVTDKQVEQLGIGLTPYHPETELRKAGVEFESRTAFIDIFANHVVIDAEKRFVTGQNQNAGAEVANKAMLIIAGRGD</sequence>
<dbReference type="AlphaFoldDB" id="A0AA97I310"/>
<name>A0AA97I310_9SPHN</name>
<reference evidence="5 6" key="1">
    <citation type="submission" date="2023-10" db="EMBL/GenBank/DDBJ databases">
        <title>Complete genome sequence of a Sphingomonadaceae bacterium.</title>
        <authorList>
            <person name="Yan C."/>
        </authorList>
    </citation>
    <scope>NUCLEOTIDE SEQUENCE [LARGE SCALE GENOMIC DNA]</scope>
    <source>
        <strain evidence="5 6">SCSIO 66989</strain>
    </source>
</reference>
<dbReference type="InterPro" id="IPR002818">
    <property type="entry name" value="DJ-1/PfpI"/>
</dbReference>
<dbReference type="Pfam" id="PF01965">
    <property type="entry name" value="DJ-1_PfpI"/>
    <property type="match status" value="1"/>
</dbReference>
<keyword evidence="5" id="KW-0315">Glutamine amidotransferase</keyword>
<proteinExistence type="inferred from homology"/>
<dbReference type="GO" id="GO:0005737">
    <property type="term" value="C:cytoplasm"/>
    <property type="evidence" value="ECO:0007669"/>
    <property type="project" value="TreeGrafter"/>
</dbReference>
<evidence type="ECO:0000259" key="4">
    <source>
        <dbReference type="Pfam" id="PF01965"/>
    </source>
</evidence>
<keyword evidence="2" id="KW-0456">Lyase</keyword>
<dbReference type="GO" id="GO:0019172">
    <property type="term" value="F:glyoxalase III activity"/>
    <property type="evidence" value="ECO:0007669"/>
    <property type="project" value="TreeGrafter"/>
</dbReference>
<organism evidence="5 6">
    <name type="scientific">Alterisphingorhabdus coralli</name>
    <dbReference type="NCBI Taxonomy" id="3071408"/>
    <lineage>
        <taxon>Bacteria</taxon>
        <taxon>Pseudomonadati</taxon>
        <taxon>Pseudomonadota</taxon>
        <taxon>Alphaproteobacteria</taxon>
        <taxon>Sphingomonadales</taxon>
        <taxon>Sphingomonadaceae</taxon>
        <taxon>Alterisphingorhabdus (ex Yan et al. 2024)</taxon>
    </lineage>
</organism>
<dbReference type="PANTHER" id="PTHR48094">
    <property type="entry name" value="PROTEIN/NUCLEIC ACID DEGLYCASE DJ-1-RELATED"/>
    <property type="match status" value="1"/>
</dbReference>
<evidence type="ECO:0000313" key="6">
    <source>
        <dbReference type="Proteomes" id="UP001302429"/>
    </source>
</evidence>
<protein>
    <submittedName>
        <fullName evidence="5">Type 1 glutamine amidotransferase domain-containing protein</fullName>
    </submittedName>
</protein>
<keyword evidence="6" id="KW-1185">Reference proteome</keyword>
<dbReference type="PANTHER" id="PTHR48094:SF11">
    <property type="entry name" value="GLUTATHIONE-INDEPENDENT GLYOXALASE HSP31-RELATED"/>
    <property type="match status" value="1"/>
</dbReference>
<dbReference type="InterPro" id="IPR029062">
    <property type="entry name" value="Class_I_gatase-like"/>
</dbReference>
<dbReference type="EMBL" id="CP136594">
    <property type="protein sequence ID" value="WOE76280.1"/>
    <property type="molecule type" value="Genomic_DNA"/>
</dbReference>
<gene>
    <name evidence="5" type="ORF">RB602_06080</name>
</gene>
<keyword evidence="1" id="KW-0346">Stress response</keyword>
<dbReference type="GO" id="GO:0019243">
    <property type="term" value="P:methylglyoxal catabolic process to D-lactate via S-lactoyl-glutathione"/>
    <property type="evidence" value="ECO:0007669"/>
    <property type="project" value="TreeGrafter"/>
</dbReference>
<evidence type="ECO:0000313" key="5">
    <source>
        <dbReference type="EMBL" id="WOE76280.1"/>
    </source>
</evidence>
<comment type="similarity">
    <text evidence="3">Belongs to the peptidase C56 family. HSP31-like subfamily.</text>
</comment>